<feature type="non-terminal residue" evidence="2">
    <location>
        <position position="55"/>
    </location>
</feature>
<reference evidence="2" key="1">
    <citation type="journal article" date="2014" name="Front. Microbiol.">
        <title>High frequency of phylogenetically diverse reductive dehalogenase-homologous genes in deep subseafloor sedimentary metagenomes.</title>
        <authorList>
            <person name="Kawai M."/>
            <person name="Futagami T."/>
            <person name="Toyoda A."/>
            <person name="Takaki Y."/>
            <person name="Nishi S."/>
            <person name="Hori S."/>
            <person name="Arai W."/>
            <person name="Tsubouchi T."/>
            <person name="Morono Y."/>
            <person name="Uchiyama I."/>
            <person name="Ito T."/>
            <person name="Fujiyama A."/>
            <person name="Inagaki F."/>
            <person name="Takami H."/>
        </authorList>
    </citation>
    <scope>NUCLEOTIDE SEQUENCE</scope>
    <source>
        <strain evidence="2">Expedition CK06-06</strain>
    </source>
</reference>
<gene>
    <name evidence="2" type="ORF">S01H4_32020</name>
</gene>
<keyword evidence="1" id="KW-0812">Transmembrane</keyword>
<comment type="caution">
    <text evidence="2">The sequence shown here is derived from an EMBL/GenBank/DDBJ whole genome shotgun (WGS) entry which is preliminary data.</text>
</comment>
<keyword evidence="1" id="KW-0472">Membrane</keyword>
<sequence>MKRKIDFTVFIGYGLFIFGLFSTSYGIITVIVWLFFGNIGIIIYVKDVLFDLVFL</sequence>
<feature type="transmembrane region" description="Helical" evidence="1">
    <location>
        <begin position="12"/>
        <end position="45"/>
    </location>
</feature>
<dbReference type="AlphaFoldDB" id="X1CL21"/>
<evidence type="ECO:0000256" key="1">
    <source>
        <dbReference type="SAM" id="Phobius"/>
    </source>
</evidence>
<organism evidence="2">
    <name type="scientific">marine sediment metagenome</name>
    <dbReference type="NCBI Taxonomy" id="412755"/>
    <lineage>
        <taxon>unclassified sequences</taxon>
        <taxon>metagenomes</taxon>
        <taxon>ecological metagenomes</taxon>
    </lineage>
</organism>
<name>X1CL21_9ZZZZ</name>
<dbReference type="EMBL" id="BART01016685">
    <property type="protein sequence ID" value="GAG84911.1"/>
    <property type="molecule type" value="Genomic_DNA"/>
</dbReference>
<proteinExistence type="predicted"/>
<evidence type="ECO:0000313" key="2">
    <source>
        <dbReference type="EMBL" id="GAG84911.1"/>
    </source>
</evidence>
<accession>X1CL21</accession>
<keyword evidence="1" id="KW-1133">Transmembrane helix</keyword>
<protein>
    <submittedName>
        <fullName evidence="2">Uncharacterized protein</fullName>
    </submittedName>
</protein>